<dbReference type="EMBL" id="DF968182">
    <property type="protein sequence ID" value="GAP42506.1"/>
    <property type="molecule type" value="Genomic_DNA"/>
</dbReference>
<feature type="transmembrane region" description="Helical" evidence="1">
    <location>
        <begin position="97"/>
        <end position="117"/>
    </location>
</feature>
<keyword evidence="1" id="KW-0472">Membrane</keyword>
<sequence>MIRSAINSCPMTRKLKYSQLIERFIAGEMNEDELRWFGKELQTNAELSAELKLDKDLDNILLDEDVVEFRRKLISVFNESKQQDASPKIVRMQPRRWQLAAAAAIAVLVIAGGAILLTQQRSYTAEKLFSMYYDSNRTIELTRSGNANIVEAILKFQQKDYQGASLLFAEILDKDSSNIAVWFYNGISYIETNRIEDAVKAFKYIVEDKNNLYVEHAEWYLGLCYLKNEQIDFAVEQFRKIAADQKNYHHKEADKILEKLGRK</sequence>
<evidence type="ECO:0000313" key="2">
    <source>
        <dbReference type="EMBL" id="GAP42506.1"/>
    </source>
</evidence>
<reference evidence="2" key="1">
    <citation type="journal article" date="2015" name="Genome Announc.">
        <title>Draft Genome Sequence of Bacteroidales Strain TBC1, a Novel Isolate from a Methanogenic Wastewater Treatment System.</title>
        <authorList>
            <person name="Tourlousse D.M."/>
            <person name="Matsuura N."/>
            <person name="Sun L."/>
            <person name="Toyonaga M."/>
            <person name="Kuroda K."/>
            <person name="Ohashi A."/>
            <person name="Cruz R."/>
            <person name="Yamaguchi T."/>
            <person name="Sekiguchi Y."/>
        </authorList>
    </citation>
    <scope>NUCLEOTIDE SEQUENCE [LARGE SCALE GENOMIC DNA]</scope>
    <source>
        <strain evidence="2">TBC1</strain>
    </source>
</reference>
<dbReference type="Gene3D" id="1.25.40.10">
    <property type="entry name" value="Tetratricopeptide repeat domain"/>
    <property type="match status" value="1"/>
</dbReference>
<dbReference type="Proteomes" id="UP000053091">
    <property type="component" value="Unassembled WGS sequence"/>
</dbReference>
<gene>
    <name evidence="2" type="ORF">TBC1_11636</name>
</gene>
<dbReference type="STRING" id="1678841.TBC1_11636"/>
<evidence type="ECO:0000313" key="3">
    <source>
        <dbReference type="Proteomes" id="UP000053091"/>
    </source>
</evidence>
<keyword evidence="1" id="KW-0812">Transmembrane</keyword>
<proteinExistence type="predicted"/>
<name>A0A0S7BPP9_9BACT</name>
<dbReference type="InterPro" id="IPR011990">
    <property type="entry name" value="TPR-like_helical_dom_sf"/>
</dbReference>
<accession>A0A0S7BPP9</accession>
<dbReference type="AlphaFoldDB" id="A0A0S7BPP9"/>
<keyword evidence="1" id="KW-1133">Transmembrane helix</keyword>
<organism evidence="2">
    <name type="scientific">Lentimicrobium saccharophilum</name>
    <dbReference type="NCBI Taxonomy" id="1678841"/>
    <lineage>
        <taxon>Bacteria</taxon>
        <taxon>Pseudomonadati</taxon>
        <taxon>Bacteroidota</taxon>
        <taxon>Bacteroidia</taxon>
        <taxon>Bacteroidales</taxon>
        <taxon>Lentimicrobiaceae</taxon>
        <taxon>Lentimicrobium</taxon>
    </lineage>
</organism>
<evidence type="ECO:0000256" key="1">
    <source>
        <dbReference type="SAM" id="Phobius"/>
    </source>
</evidence>
<protein>
    <submittedName>
        <fullName evidence="2">Uncharacterized protein</fullName>
    </submittedName>
</protein>
<keyword evidence="3" id="KW-1185">Reference proteome</keyword>
<dbReference type="SUPFAM" id="SSF48452">
    <property type="entry name" value="TPR-like"/>
    <property type="match status" value="1"/>
</dbReference>